<proteinExistence type="predicted"/>
<organism evidence="2 3">
    <name type="scientific">Brooklawnia cerclae</name>
    <dbReference type="NCBI Taxonomy" id="349934"/>
    <lineage>
        <taxon>Bacteria</taxon>
        <taxon>Bacillati</taxon>
        <taxon>Actinomycetota</taxon>
        <taxon>Actinomycetes</taxon>
        <taxon>Propionibacteriales</taxon>
        <taxon>Propionibacteriaceae</taxon>
        <taxon>Brooklawnia</taxon>
    </lineage>
</organism>
<dbReference type="Proteomes" id="UP000749311">
    <property type="component" value="Unassembled WGS sequence"/>
</dbReference>
<gene>
    <name evidence="2" type="ORF">FB473_002591</name>
</gene>
<evidence type="ECO:0000313" key="3">
    <source>
        <dbReference type="Proteomes" id="UP000749311"/>
    </source>
</evidence>
<dbReference type="EMBL" id="JAAMOZ010000001">
    <property type="protein sequence ID" value="NIH57946.1"/>
    <property type="molecule type" value="Genomic_DNA"/>
</dbReference>
<reference evidence="2 3" key="1">
    <citation type="submission" date="2020-02" db="EMBL/GenBank/DDBJ databases">
        <title>Sequencing the genomes of 1000 actinobacteria strains.</title>
        <authorList>
            <person name="Klenk H.-P."/>
        </authorList>
    </citation>
    <scope>NUCLEOTIDE SEQUENCE [LARGE SCALE GENOMIC DNA]</scope>
    <source>
        <strain evidence="2 3">DSM 19609</strain>
    </source>
</reference>
<accession>A0ABX0SIZ6</accession>
<sequence length="425" mass="46681">MSDAYDATKAIEQTCNDLVDSYEDLAEMGAGLLATIKSTIGQLRQYKYTVHWSGSYSNPSVEYRDDPYSWWEKALIWTGGGAITEEIVDHPRQQEALDALADTQGIVDGADEKFEFDAGHMRDSVASIASHMSGWVGVSSLVSRLIFPSRASQVPTSGDIDGWRSPSAFSTYEDNLAIQHDAHETTATSIETMLTRDGNFVETLGDHLIVFAELQGDQNEYYAGLVAQDWAPDKWSITSVIQIVGEIGTKVTQFQQLQVDEIKAVVSTLNSAVSDILQTEEQKNTINRLSEPSGQGEVGWPEPAPLSSKKGAGETSYYDLTFQTQYFKDHITHWSDLSGDFTAPVDQAEAAPAIETMFHQFPGFMATTASGLNSLADHIKDKALVRGKAATKEISEILDDTIRTYVAGEDLNAQQANELQKLLDE</sequence>
<dbReference type="RefSeq" id="WP_167168487.1">
    <property type="nucleotide sequence ID" value="NZ_BAAAOO010000007.1"/>
</dbReference>
<name>A0ABX0SIZ6_9ACTN</name>
<comment type="caution">
    <text evidence="2">The sequence shown here is derived from an EMBL/GenBank/DDBJ whole genome shotgun (WGS) entry which is preliminary data.</text>
</comment>
<feature type="region of interest" description="Disordered" evidence="1">
    <location>
        <begin position="289"/>
        <end position="311"/>
    </location>
</feature>
<protein>
    <submittedName>
        <fullName evidence="2">Uncharacterized protein</fullName>
    </submittedName>
</protein>
<keyword evidence="3" id="KW-1185">Reference proteome</keyword>
<evidence type="ECO:0000256" key="1">
    <source>
        <dbReference type="SAM" id="MobiDB-lite"/>
    </source>
</evidence>
<evidence type="ECO:0000313" key="2">
    <source>
        <dbReference type="EMBL" id="NIH57946.1"/>
    </source>
</evidence>